<dbReference type="InterPro" id="IPR027417">
    <property type="entry name" value="P-loop_NTPase"/>
</dbReference>
<sequence>MTNNSGKSPVLLIDDEAEIRRAWEETLHLQNFMPQSFEDAEAAITTLQTDWPGVVLTDLRMPGMDGFGVLEAVKRIDPKIPVIIVTGHGDIPMATKAVRLGAYDFIEKPADPEMLLAVVGRACELRRLILENRCLINRSDDGYRIENHIIGNHPKIERLRQKTTVVAGSDVNTIIYGETGTGKELVARALHELGPRKNGPFVAINCGALQETLIASELFGHESGAFTGADRRHIGKLEQASGGTLFLDEIESMPLSQQTQLLRALQGQTIERLGGKSPINIDVRVVAAAKEDLEQASEESRFRPDLYYRLAVATLTIPPLRERGEDIALLFVHYVSSACSKHGLKIPEISEISLDELRGKSWPGNVRELVNAAERYALQLESMSTGFDRFDASMSLPDQMDAFEKKVISSALRRCEGKVQETADYLDIPRKKLYLRMQYHNIDKRDFVDGA</sequence>
<dbReference type="InterPro" id="IPR002078">
    <property type="entry name" value="Sigma_54_int"/>
</dbReference>
<feature type="domain" description="Response regulatory" evidence="10">
    <location>
        <begin position="9"/>
        <end position="123"/>
    </location>
</feature>
<keyword evidence="5" id="KW-0238">DNA-binding</keyword>
<dbReference type="PROSITE" id="PS50110">
    <property type="entry name" value="RESPONSE_REGULATORY"/>
    <property type="match status" value="1"/>
</dbReference>
<dbReference type="CDD" id="cd00009">
    <property type="entry name" value="AAA"/>
    <property type="match status" value="1"/>
</dbReference>
<dbReference type="Pfam" id="PF00158">
    <property type="entry name" value="Sigma54_activat"/>
    <property type="match status" value="1"/>
</dbReference>
<evidence type="ECO:0000256" key="3">
    <source>
        <dbReference type="ARBA" id="ARBA00023012"/>
    </source>
</evidence>
<proteinExistence type="predicted"/>
<dbReference type="RefSeq" id="WP_064788051.1">
    <property type="nucleotide sequence ID" value="NZ_CP031555.1"/>
</dbReference>
<keyword evidence="4" id="KW-0805">Transcription regulation</keyword>
<keyword evidence="2" id="KW-0067">ATP-binding</keyword>
<dbReference type="PROSITE" id="PS00688">
    <property type="entry name" value="SIGMA54_INTERACT_3"/>
    <property type="match status" value="1"/>
</dbReference>
<evidence type="ECO:0000256" key="6">
    <source>
        <dbReference type="ARBA" id="ARBA00023159"/>
    </source>
</evidence>
<reference evidence="11 12" key="1">
    <citation type="submission" date="2018-08" db="EMBL/GenBank/DDBJ databases">
        <title>Complete genome sequence of type strain Thalassospira indica MCCC 1A01103T, isolated from isolated from deep seawater of the Indian Ocean.</title>
        <authorList>
            <person name="Liu Y."/>
        </authorList>
    </citation>
    <scope>NUCLEOTIDE SEQUENCE [LARGE SCALE GENOMIC DNA]</scope>
    <source>
        <strain evidence="11 12">PB8BT</strain>
    </source>
</reference>
<dbReference type="Gene3D" id="3.40.50.2300">
    <property type="match status" value="1"/>
</dbReference>
<dbReference type="Gene3D" id="1.10.10.60">
    <property type="entry name" value="Homeodomain-like"/>
    <property type="match status" value="1"/>
</dbReference>
<accession>A0ABN5NBS9</accession>
<keyword evidence="8" id="KW-0597">Phosphoprotein</keyword>
<dbReference type="Gene3D" id="1.10.8.60">
    <property type="match status" value="1"/>
</dbReference>
<dbReference type="InterPro" id="IPR001789">
    <property type="entry name" value="Sig_transdc_resp-reg_receiver"/>
</dbReference>
<keyword evidence="3" id="KW-0902">Two-component regulatory system</keyword>
<dbReference type="SUPFAM" id="SSF52172">
    <property type="entry name" value="CheY-like"/>
    <property type="match status" value="1"/>
</dbReference>
<dbReference type="CDD" id="cd17549">
    <property type="entry name" value="REC_DctD-like"/>
    <property type="match status" value="1"/>
</dbReference>
<dbReference type="InterPro" id="IPR058031">
    <property type="entry name" value="AAA_lid_NorR"/>
</dbReference>
<gene>
    <name evidence="11" type="ORF">DY252_00565</name>
</gene>
<keyword evidence="12" id="KW-1185">Reference proteome</keyword>
<dbReference type="InterPro" id="IPR025943">
    <property type="entry name" value="Sigma_54_int_dom_ATP-bd_2"/>
</dbReference>
<dbReference type="InterPro" id="IPR025944">
    <property type="entry name" value="Sigma_54_int_dom_CS"/>
</dbReference>
<evidence type="ECO:0000313" key="12">
    <source>
        <dbReference type="Proteomes" id="UP000256971"/>
    </source>
</evidence>
<dbReference type="Pfam" id="PF00072">
    <property type="entry name" value="Response_reg"/>
    <property type="match status" value="1"/>
</dbReference>
<dbReference type="PANTHER" id="PTHR32071:SF29">
    <property type="entry name" value="PHOSPHOGLYCERATE TRANSPORT SYSTEM TRANSCRIPTIONAL REGULATORY PROTEIN PGTA"/>
    <property type="match status" value="1"/>
</dbReference>
<dbReference type="InterPro" id="IPR009057">
    <property type="entry name" value="Homeodomain-like_sf"/>
</dbReference>
<dbReference type="SUPFAM" id="SSF46689">
    <property type="entry name" value="Homeodomain-like"/>
    <property type="match status" value="1"/>
</dbReference>
<dbReference type="SMART" id="SM00382">
    <property type="entry name" value="AAA"/>
    <property type="match status" value="1"/>
</dbReference>
<keyword evidence="6" id="KW-0010">Activator</keyword>
<dbReference type="Gene3D" id="3.40.50.300">
    <property type="entry name" value="P-loop containing nucleotide triphosphate hydrolases"/>
    <property type="match status" value="1"/>
</dbReference>
<dbReference type="InterPro" id="IPR003593">
    <property type="entry name" value="AAA+_ATPase"/>
</dbReference>
<dbReference type="InterPro" id="IPR011006">
    <property type="entry name" value="CheY-like_superfamily"/>
</dbReference>
<dbReference type="PROSITE" id="PS50045">
    <property type="entry name" value="SIGMA54_INTERACT_4"/>
    <property type="match status" value="1"/>
</dbReference>
<evidence type="ECO:0000259" key="9">
    <source>
        <dbReference type="PROSITE" id="PS50045"/>
    </source>
</evidence>
<keyword evidence="1" id="KW-0547">Nucleotide-binding</keyword>
<dbReference type="PANTHER" id="PTHR32071">
    <property type="entry name" value="TRANSCRIPTIONAL REGULATORY PROTEIN"/>
    <property type="match status" value="1"/>
</dbReference>
<dbReference type="EMBL" id="CP031555">
    <property type="protein sequence ID" value="AXO12911.1"/>
    <property type="molecule type" value="Genomic_DNA"/>
</dbReference>
<evidence type="ECO:0000256" key="2">
    <source>
        <dbReference type="ARBA" id="ARBA00022840"/>
    </source>
</evidence>
<dbReference type="Proteomes" id="UP000256971">
    <property type="component" value="Chromosome"/>
</dbReference>
<evidence type="ECO:0000259" key="10">
    <source>
        <dbReference type="PROSITE" id="PS50110"/>
    </source>
</evidence>
<feature type="domain" description="Sigma-54 factor interaction" evidence="9">
    <location>
        <begin position="149"/>
        <end position="378"/>
    </location>
</feature>
<dbReference type="SMART" id="SM00448">
    <property type="entry name" value="REC"/>
    <property type="match status" value="1"/>
</dbReference>
<name>A0ABN5NBS9_9PROT</name>
<evidence type="ECO:0000256" key="1">
    <source>
        <dbReference type="ARBA" id="ARBA00022741"/>
    </source>
</evidence>
<evidence type="ECO:0000256" key="7">
    <source>
        <dbReference type="ARBA" id="ARBA00023163"/>
    </source>
</evidence>
<evidence type="ECO:0000256" key="8">
    <source>
        <dbReference type="PROSITE-ProRule" id="PRU00169"/>
    </source>
</evidence>
<evidence type="ECO:0000313" key="11">
    <source>
        <dbReference type="EMBL" id="AXO12911.1"/>
    </source>
</evidence>
<evidence type="ECO:0000256" key="4">
    <source>
        <dbReference type="ARBA" id="ARBA00023015"/>
    </source>
</evidence>
<dbReference type="SUPFAM" id="SSF52540">
    <property type="entry name" value="P-loop containing nucleoside triphosphate hydrolases"/>
    <property type="match status" value="1"/>
</dbReference>
<organism evidence="11 12">
    <name type="scientific">Thalassospira indica</name>
    <dbReference type="NCBI Taxonomy" id="1891279"/>
    <lineage>
        <taxon>Bacteria</taxon>
        <taxon>Pseudomonadati</taxon>
        <taxon>Pseudomonadota</taxon>
        <taxon>Alphaproteobacteria</taxon>
        <taxon>Rhodospirillales</taxon>
        <taxon>Thalassospiraceae</taxon>
        <taxon>Thalassospira</taxon>
    </lineage>
</organism>
<keyword evidence="7" id="KW-0804">Transcription</keyword>
<dbReference type="InterPro" id="IPR002197">
    <property type="entry name" value="HTH_Fis"/>
</dbReference>
<dbReference type="Pfam" id="PF02954">
    <property type="entry name" value="HTH_8"/>
    <property type="match status" value="1"/>
</dbReference>
<feature type="modified residue" description="4-aspartylphosphate" evidence="8">
    <location>
        <position position="58"/>
    </location>
</feature>
<protein>
    <submittedName>
        <fullName evidence="11">Sigma-54-dependent Fis family transcriptional regulator</fullName>
    </submittedName>
</protein>
<dbReference type="Pfam" id="PF25601">
    <property type="entry name" value="AAA_lid_14"/>
    <property type="match status" value="1"/>
</dbReference>
<dbReference type="PROSITE" id="PS00676">
    <property type="entry name" value="SIGMA54_INTERACT_2"/>
    <property type="match status" value="1"/>
</dbReference>
<evidence type="ECO:0000256" key="5">
    <source>
        <dbReference type="ARBA" id="ARBA00023125"/>
    </source>
</evidence>